<dbReference type="AlphaFoldDB" id="C1EGB4"/>
<proteinExistence type="predicted"/>
<name>C1EGB4_MICCC</name>
<dbReference type="OrthoDB" id="431980at2759"/>
<dbReference type="GeneID" id="8248420"/>
<dbReference type="PANTHER" id="PTHR30566:SF5">
    <property type="entry name" value="MECHANOSENSITIVE ION CHANNEL PROTEIN 1, MITOCHONDRIAL-RELATED"/>
    <property type="match status" value="1"/>
</dbReference>
<gene>
    <name evidence="2" type="ORF">MICPUN_63580</name>
</gene>
<evidence type="ECO:0000259" key="1">
    <source>
        <dbReference type="Pfam" id="PF00924"/>
    </source>
</evidence>
<dbReference type="GO" id="GO:0016020">
    <property type="term" value="C:membrane"/>
    <property type="evidence" value="ECO:0007669"/>
    <property type="project" value="InterPro"/>
</dbReference>
<reference evidence="2 3" key="1">
    <citation type="journal article" date="2009" name="Science">
        <title>Green evolution and dynamic adaptations revealed by genomes of the marine picoeukaryotes Micromonas.</title>
        <authorList>
            <person name="Worden A.Z."/>
            <person name="Lee J.H."/>
            <person name="Mock T."/>
            <person name="Rouze P."/>
            <person name="Simmons M.P."/>
            <person name="Aerts A.L."/>
            <person name="Allen A.E."/>
            <person name="Cuvelier M.L."/>
            <person name="Derelle E."/>
            <person name="Everett M.V."/>
            <person name="Foulon E."/>
            <person name="Grimwood J."/>
            <person name="Gundlach H."/>
            <person name="Henrissat B."/>
            <person name="Napoli C."/>
            <person name="McDonald S.M."/>
            <person name="Parker M.S."/>
            <person name="Rombauts S."/>
            <person name="Salamov A."/>
            <person name="Von Dassow P."/>
            <person name="Badger J.H."/>
            <person name="Coutinho P.M."/>
            <person name="Demir E."/>
            <person name="Dubchak I."/>
            <person name="Gentemann C."/>
            <person name="Eikrem W."/>
            <person name="Gready J.E."/>
            <person name="John U."/>
            <person name="Lanier W."/>
            <person name="Lindquist E.A."/>
            <person name="Lucas S."/>
            <person name="Mayer K.F."/>
            <person name="Moreau H."/>
            <person name="Not F."/>
            <person name="Otillar R."/>
            <person name="Panaud O."/>
            <person name="Pangilinan J."/>
            <person name="Paulsen I."/>
            <person name="Piegu B."/>
            <person name="Poliakov A."/>
            <person name="Robbens S."/>
            <person name="Schmutz J."/>
            <person name="Toulza E."/>
            <person name="Wyss T."/>
            <person name="Zelensky A."/>
            <person name="Zhou K."/>
            <person name="Armbrust E.V."/>
            <person name="Bhattacharya D."/>
            <person name="Goodenough U.W."/>
            <person name="Van de Peer Y."/>
            <person name="Grigoriev I.V."/>
        </authorList>
    </citation>
    <scope>NUCLEOTIDE SEQUENCE [LARGE SCALE GENOMIC DNA]</scope>
    <source>
        <strain evidence="3">RCC299 / NOUM17</strain>
    </source>
</reference>
<dbReference type="KEGG" id="mis:MICPUN_63580"/>
<dbReference type="eggNOG" id="ENOG502S8B0">
    <property type="taxonomic scope" value="Eukaryota"/>
</dbReference>
<sequence>MPSLACPSASVRLPGASAHGRLGAAARKGKSEATRGRRFNNAPCRVGRSVVVKASASSEPNAVAPDEDTDVNYKLFAMGFCDSGDGGSWMGAVPDSSDEPPGGNRIRVGLRDSPSLGSKIAAAFALGIAGQLAGPYSARAAPSKAAAAATATAHKPSPNLFQLPEGARKSLDDFVIDRAKDVRGVMNAIDDNVNDPWDIEDVWLIIAWHFAIVKGRRKVYDYLKERDPENTVEWERSFWNWLGGPMKVIGGLWIGMYLWDNGCRVGELLEMSAFLPTTIMEQFDRGMYTLAGGIIATMATDNYLPEILTDRLGIKDSSTKLVLTRLAVVTGALCTAISSALVFGLPPKSLLGFGGIGGLTFGLAAKDLVSNFIGGSMLAIMRPFSPGEKIYLMAVGGRFRGTNEPSVGGYLVKEIGWYQTTLIPKDTRPTTVPNGFFLGANVINISRQTARIIVANIRVRLDDAPMIPKMTEEITAYLANHPSIINPPQRPIRVHCRDIKDDHLAIRVETHCSVVKKDPFLQVQQELLLGMFDICKRNSTGPAWTVLNTVGEDNRPWLPEGKSAR</sequence>
<accession>C1EGB4</accession>
<evidence type="ECO:0000313" key="2">
    <source>
        <dbReference type="EMBL" id="ACO66993.1"/>
    </source>
</evidence>
<feature type="domain" description="Mechanosensitive ion channel MscS" evidence="1">
    <location>
        <begin position="367"/>
        <end position="447"/>
    </location>
</feature>
<dbReference type="FunCoup" id="C1EGB4">
    <property type="interactions" value="119"/>
</dbReference>
<dbReference type="RefSeq" id="XP_002505735.1">
    <property type="nucleotide sequence ID" value="XM_002505689.1"/>
</dbReference>
<protein>
    <submittedName>
        <fullName evidence="2">Small conductance mechanosensitive ion channel family</fullName>
    </submittedName>
</protein>
<keyword evidence="3" id="KW-1185">Reference proteome</keyword>
<dbReference type="Proteomes" id="UP000002009">
    <property type="component" value="Chromosome 13"/>
</dbReference>
<dbReference type="GO" id="GO:0055085">
    <property type="term" value="P:transmembrane transport"/>
    <property type="evidence" value="ECO:0007669"/>
    <property type="project" value="InterPro"/>
</dbReference>
<dbReference type="Pfam" id="PF00924">
    <property type="entry name" value="MS_channel_2nd"/>
    <property type="match status" value="1"/>
</dbReference>
<dbReference type="Gene3D" id="1.10.287.1260">
    <property type="match status" value="1"/>
</dbReference>
<dbReference type="InterPro" id="IPR006685">
    <property type="entry name" value="MscS_channel_2nd"/>
</dbReference>
<dbReference type="InParanoid" id="C1EGB4"/>
<dbReference type="EMBL" id="CP001331">
    <property type="protein sequence ID" value="ACO66993.1"/>
    <property type="molecule type" value="Genomic_DNA"/>
</dbReference>
<dbReference type="InterPro" id="IPR010920">
    <property type="entry name" value="LSM_dom_sf"/>
</dbReference>
<dbReference type="PANTHER" id="PTHR30566">
    <property type="entry name" value="YNAI-RELATED MECHANOSENSITIVE ION CHANNEL"/>
    <property type="match status" value="1"/>
</dbReference>
<organism evidence="2 3">
    <name type="scientific">Micromonas commoda (strain RCC299 / NOUM17 / CCMP2709)</name>
    <name type="common">Picoplanktonic green alga</name>
    <dbReference type="NCBI Taxonomy" id="296587"/>
    <lineage>
        <taxon>Eukaryota</taxon>
        <taxon>Viridiplantae</taxon>
        <taxon>Chlorophyta</taxon>
        <taxon>Mamiellophyceae</taxon>
        <taxon>Mamiellales</taxon>
        <taxon>Mamiellaceae</taxon>
        <taxon>Micromonas</taxon>
    </lineage>
</organism>
<dbReference type="SUPFAM" id="SSF50182">
    <property type="entry name" value="Sm-like ribonucleoproteins"/>
    <property type="match status" value="1"/>
</dbReference>
<dbReference type="STRING" id="296587.C1EGB4"/>
<dbReference type="OMA" id="IRVETHC"/>
<evidence type="ECO:0000313" key="3">
    <source>
        <dbReference type="Proteomes" id="UP000002009"/>
    </source>
</evidence>